<dbReference type="GO" id="GO:0032039">
    <property type="term" value="C:integrator complex"/>
    <property type="evidence" value="ECO:0007669"/>
    <property type="project" value="InterPro"/>
</dbReference>
<evidence type="ECO:0000313" key="4">
    <source>
        <dbReference type="Proteomes" id="UP000192578"/>
    </source>
</evidence>
<name>A0A9X6RME9_HYPEX</name>
<dbReference type="PANTHER" id="PTHR46094">
    <property type="entry name" value="INTEGRATOR COMPLEX SUBUNIT 9"/>
    <property type="match status" value="1"/>
</dbReference>
<gene>
    <name evidence="3" type="ORF">BV898_17834</name>
</gene>
<dbReference type="AlphaFoldDB" id="A0A9X6RME9"/>
<proteinExistence type="predicted"/>
<evidence type="ECO:0000256" key="2">
    <source>
        <dbReference type="ARBA" id="ARBA00023242"/>
    </source>
</evidence>
<comment type="subcellular location">
    <subcellularLocation>
        <location evidence="1">Nucleus</location>
    </subcellularLocation>
</comment>
<organism evidence="3 4">
    <name type="scientific">Hypsibius exemplaris</name>
    <name type="common">Freshwater tardigrade</name>
    <dbReference type="NCBI Taxonomy" id="2072580"/>
    <lineage>
        <taxon>Eukaryota</taxon>
        <taxon>Metazoa</taxon>
        <taxon>Ecdysozoa</taxon>
        <taxon>Tardigrada</taxon>
        <taxon>Eutardigrada</taxon>
        <taxon>Parachela</taxon>
        <taxon>Hypsibioidea</taxon>
        <taxon>Hypsibiidae</taxon>
        <taxon>Hypsibius</taxon>
    </lineage>
</organism>
<keyword evidence="2" id="KW-0539">Nucleus</keyword>
<dbReference type="GO" id="GO:0034472">
    <property type="term" value="P:snRNA 3'-end processing"/>
    <property type="evidence" value="ECO:0007669"/>
    <property type="project" value="TreeGrafter"/>
</dbReference>
<reference evidence="4" key="1">
    <citation type="submission" date="2017-01" db="EMBL/GenBank/DDBJ databases">
        <title>Comparative genomics of anhydrobiosis in the tardigrade Hypsibius dujardini.</title>
        <authorList>
            <person name="Yoshida Y."/>
            <person name="Koutsovoulos G."/>
            <person name="Laetsch D."/>
            <person name="Stevens L."/>
            <person name="Kumar S."/>
            <person name="Horikawa D."/>
            <person name="Ishino K."/>
            <person name="Komine S."/>
            <person name="Tomita M."/>
            <person name="Blaxter M."/>
            <person name="Arakawa K."/>
        </authorList>
    </citation>
    <scope>NUCLEOTIDE SEQUENCE [LARGE SCALE GENOMIC DNA]</scope>
    <source>
        <strain evidence="4">Z151</strain>
    </source>
</reference>
<dbReference type="Gene3D" id="3.60.15.10">
    <property type="entry name" value="Ribonuclease Z/Hydroxyacylglutathione hydrolase-like"/>
    <property type="match status" value="1"/>
</dbReference>
<dbReference type="InterPro" id="IPR027074">
    <property type="entry name" value="Integrator_9su"/>
</dbReference>
<sequence>MDSFVRSLSVNPNRPCFFLQYGETSILLDCAMDLRPCLRFLPVTQVFTPGLAHIQRWQHGNSYLLTTDDDILENEGQLLINGAPEFELPNFQQIDPADLHYILISNFSQIFALPYLINERNFHGKIFATAPTVQLARDVFQDMSAYLTTYSTSLKVSERLIDRL</sequence>
<dbReference type="EMBL" id="MTYJ01000319">
    <property type="protein sequence ID" value="OWA53403.1"/>
    <property type="molecule type" value="Genomic_DNA"/>
</dbReference>
<evidence type="ECO:0008006" key="5">
    <source>
        <dbReference type="Google" id="ProtNLM"/>
    </source>
</evidence>
<evidence type="ECO:0000313" key="3">
    <source>
        <dbReference type="EMBL" id="OWA53403.1"/>
    </source>
</evidence>
<dbReference type="InterPro" id="IPR036866">
    <property type="entry name" value="RibonucZ/Hydroxyglut_hydro"/>
</dbReference>
<protein>
    <recommendedName>
        <fullName evidence="5">Metallo-beta-lactamase domain-containing protein</fullName>
    </recommendedName>
</protein>
<comment type="caution">
    <text evidence="3">The sequence shown here is derived from an EMBL/GenBank/DDBJ whole genome shotgun (WGS) entry which is preliminary data.</text>
</comment>
<keyword evidence="4" id="KW-1185">Reference proteome</keyword>
<dbReference type="PANTHER" id="PTHR46094:SF1">
    <property type="entry name" value="INTEGRATOR COMPLEX SUBUNIT 9"/>
    <property type="match status" value="1"/>
</dbReference>
<dbReference type="Proteomes" id="UP000192578">
    <property type="component" value="Unassembled WGS sequence"/>
</dbReference>
<dbReference type="OrthoDB" id="5600060at2759"/>
<dbReference type="SUPFAM" id="SSF56281">
    <property type="entry name" value="Metallo-hydrolase/oxidoreductase"/>
    <property type="match status" value="1"/>
</dbReference>
<evidence type="ECO:0000256" key="1">
    <source>
        <dbReference type="ARBA" id="ARBA00004123"/>
    </source>
</evidence>
<accession>A0A9X6RME9</accession>